<reference evidence="2 3" key="1">
    <citation type="journal article" date="2015" name="Fungal Genet. Biol.">
        <title>Evolution of novel wood decay mechanisms in Agaricales revealed by the genome sequences of Fistulina hepatica and Cylindrobasidium torrendii.</title>
        <authorList>
            <person name="Floudas D."/>
            <person name="Held B.W."/>
            <person name="Riley R."/>
            <person name="Nagy L.G."/>
            <person name="Koehler G."/>
            <person name="Ransdell A.S."/>
            <person name="Younus H."/>
            <person name="Chow J."/>
            <person name="Chiniquy J."/>
            <person name="Lipzen A."/>
            <person name="Tritt A."/>
            <person name="Sun H."/>
            <person name="Haridas S."/>
            <person name="LaButti K."/>
            <person name="Ohm R.A."/>
            <person name="Kues U."/>
            <person name="Blanchette R.A."/>
            <person name="Grigoriev I.V."/>
            <person name="Minto R.E."/>
            <person name="Hibbett D.S."/>
        </authorList>
    </citation>
    <scope>NUCLEOTIDE SEQUENCE [LARGE SCALE GENOMIC DNA]</scope>
    <source>
        <strain evidence="2 3">FP15055 ss-10</strain>
    </source>
</reference>
<evidence type="ECO:0000256" key="1">
    <source>
        <dbReference type="SAM" id="MobiDB-lite"/>
    </source>
</evidence>
<dbReference type="Proteomes" id="UP000054007">
    <property type="component" value="Unassembled WGS sequence"/>
</dbReference>
<keyword evidence="3" id="KW-1185">Reference proteome</keyword>
<proteinExistence type="predicted"/>
<dbReference type="EMBL" id="KN880500">
    <property type="protein sequence ID" value="KIY68539.1"/>
    <property type="molecule type" value="Genomic_DNA"/>
</dbReference>
<evidence type="ECO:0000313" key="2">
    <source>
        <dbReference type="EMBL" id="KIY68539.1"/>
    </source>
</evidence>
<feature type="region of interest" description="Disordered" evidence="1">
    <location>
        <begin position="1"/>
        <end position="49"/>
    </location>
</feature>
<accession>A0A0D7BEH3</accession>
<name>A0A0D7BEH3_9AGAR</name>
<gene>
    <name evidence="2" type="ORF">CYLTODRAFT_410285</name>
</gene>
<dbReference type="AlphaFoldDB" id="A0A0D7BEH3"/>
<feature type="region of interest" description="Disordered" evidence="1">
    <location>
        <begin position="154"/>
        <end position="197"/>
    </location>
</feature>
<organism evidence="2 3">
    <name type="scientific">Cylindrobasidium torrendii FP15055 ss-10</name>
    <dbReference type="NCBI Taxonomy" id="1314674"/>
    <lineage>
        <taxon>Eukaryota</taxon>
        <taxon>Fungi</taxon>
        <taxon>Dikarya</taxon>
        <taxon>Basidiomycota</taxon>
        <taxon>Agaricomycotina</taxon>
        <taxon>Agaricomycetes</taxon>
        <taxon>Agaricomycetidae</taxon>
        <taxon>Agaricales</taxon>
        <taxon>Marasmiineae</taxon>
        <taxon>Physalacriaceae</taxon>
        <taxon>Cylindrobasidium</taxon>
    </lineage>
</organism>
<evidence type="ECO:0000313" key="3">
    <source>
        <dbReference type="Proteomes" id="UP000054007"/>
    </source>
</evidence>
<sequence>MSLGDVAASPSTSTLDVSSSRRIQAPRAPASPVRCANRAGPSTVHWIPSDTDVGMQKEERRKGAKLRKKKKRLLDVVMEANASESSRWGGVGNESTGMLDYHPDPDALGVNHTKVRKRNGSSVSLLLSTFKAKFSNMRERVVEGGMSLSSASLLSLPQTPQTSRGPYEGSVPSPLGKNASESTRTLPMSPRKLQKPRRARREAAFYLVVMTASTKREQNERMMVKEAIGVELTNINTKHLSEKQAQGLLSLWGMLTQI</sequence>
<protein>
    <submittedName>
        <fullName evidence="2">Uncharacterized protein</fullName>
    </submittedName>
</protein>
<feature type="compositionally biased region" description="Low complexity" evidence="1">
    <location>
        <begin position="9"/>
        <end position="20"/>
    </location>
</feature>